<keyword evidence="1" id="KW-1133">Transmembrane helix</keyword>
<name>A0A6C0K5P3_9ZZZZ</name>
<evidence type="ECO:0000313" key="2">
    <source>
        <dbReference type="EMBL" id="QHU12037.1"/>
    </source>
</evidence>
<organism evidence="2">
    <name type="scientific">viral metagenome</name>
    <dbReference type="NCBI Taxonomy" id="1070528"/>
    <lineage>
        <taxon>unclassified sequences</taxon>
        <taxon>metagenomes</taxon>
        <taxon>organismal metagenomes</taxon>
    </lineage>
</organism>
<sequence>MIRTTISIVNALLILIILILTIILLSTRYTAVAMESFVSSSSKPPVPPVAVTNPDDSLLGVSPQGKNSFPNSEAHIFNQKQDKYGIAQCTYGGYTPILTCSYDSRV</sequence>
<keyword evidence="1" id="KW-0812">Transmembrane</keyword>
<feature type="transmembrane region" description="Helical" evidence="1">
    <location>
        <begin position="6"/>
        <end position="25"/>
    </location>
</feature>
<keyword evidence="1" id="KW-0472">Membrane</keyword>
<evidence type="ECO:0000256" key="1">
    <source>
        <dbReference type="SAM" id="Phobius"/>
    </source>
</evidence>
<dbReference type="AlphaFoldDB" id="A0A6C0K5P3"/>
<reference evidence="2" key="1">
    <citation type="journal article" date="2020" name="Nature">
        <title>Giant virus diversity and host interactions through global metagenomics.</title>
        <authorList>
            <person name="Schulz F."/>
            <person name="Roux S."/>
            <person name="Paez-Espino D."/>
            <person name="Jungbluth S."/>
            <person name="Walsh D.A."/>
            <person name="Denef V.J."/>
            <person name="McMahon K.D."/>
            <person name="Konstantinidis K.T."/>
            <person name="Eloe-Fadrosh E.A."/>
            <person name="Kyrpides N.C."/>
            <person name="Woyke T."/>
        </authorList>
    </citation>
    <scope>NUCLEOTIDE SEQUENCE</scope>
    <source>
        <strain evidence="2">GVMAG-S-1101169-75</strain>
    </source>
</reference>
<protein>
    <submittedName>
        <fullName evidence="2">Uncharacterized protein</fullName>
    </submittedName>
</protein>
<accession>A0A6C0K5P3</accession>
<proteinExistence type="predicted"/>
<dbReference type="EMBL" id="MN740795">
    <property type="protein sequence ID" value="QHU12037.1"/>
    <property type="molecule type" value="Genomic_DNA"/>
</dbReference>